<name>A0A1I3RQX4_9PLAN</name>
<dbReference type="RefSeq" id="WP_092056228.1">
    <property type="nucleotide sequence ID" value="NZ_FOQD01000021.1"/>
</dbReference>
<evidence type="ECO:0000313" key="2">
    <source>
        <dbReference type="EMBL" id="SFJ48698.1"/>
    </source>
</evidence>
<keyword evidence="1" id="KW-0472">Membrane</keyword>
<dbReference type="Proteomes" id="UP000199518">
    <property type="component" value="Unassembled WGS sequence"/>
</dbReference>
<protein>
    <recommendedName>
        <fullName evidence="4">DoxX protein</fullName>
    </recommendedName>
</protein>
<feature type="transmembrane region" description="Helical" evidence="1">
    <location>
        <begin position="406"/>
        <end position="425"/>
    </location>
</feature>
<evidence type="ECO:0000256" key="1">
    <source>
        <dbReference type="SAM" id="Phobius"/>
    </source>
</evidence>
<sequence>MKDLHRAPLLAVFLIVLLRMSIGWQFLYEGLWKKETLSTPTPWTSEGYLKNAQGPFRDYFRSMTGDPDDFKWLDYAAMSQRWYDWRDRFVKHYQLDEKQQNVLNQMLDGSTGEDTPAADLPPTPTLRQPLTQLPPEVTAAKLGDVVGYDAAKKELTARGPLLPSEEADLLELVDVKKQPDGSFAKINDPMSPLVGPELEFVKAVERLAFQSRQLSYRHRLAAQLRGNPENVGVTGRKNDRGSFDIVMGTVTMDAAGADANNVRYGKIQEYKDLVQDYNSELKHAKIDYQNDHATMLGKKLASMRSELVGPIRSLDSSLKESAINLLTPAQLKLGNPTGAETPLARSDRQVMWGLIILGTLLIVGLATRVAAVLGAVMLMMFYLVIPPWPGIPQGPGPEHSFIINKNMIEAIALLAIAALPTGRWFGIDSLFSAFTCCRKKPAAPQTVALNTTPPVKK</sequence>
<gene>
    <name evidence="2" type="ORF">SAMN05421753_12192</name>
</gene>
<dbReference type="EMBL" id="FOQD01000021">
    <property type="protein sequence ID" value="SFJ48698.1"/>
    <property type="molecule type" value="Genomic_DNA"/>
</dbReference>
<evidence type="ECO:0000313" key="3">
    <source>
        <dbReference type="Proteomes" id="UP000199518"/>
    </source>
</evidence>
<accession>A0A1I3RQX4</accession>
<dbReference type="AlphaFoldDB" id="A0A1I3RQX4"/>
<dbReference type="STRING" id="1576369.SAMN05421753_12192"/>
<organism evidence="2 3">
    <name type="scientific">Planctomicrobium piriforme</name>
    <dbReference type="NCBI Taxonomy" id="1576369"/>
    <lineage>
        <taxon>Bacteria</taxon>
        <taxon>Pseudomonadati</taxon>
        <taxon>Planctomycetota</taxon>
        <taxon>Planctomycetia</taxon>
        <taxon>Planctomycetales</taxon>
        <taxon>Planctomycetaceae</taxon>
        <taxon>Planctomicrobium</taxon>
    </lineage>
</organism>
<keyword evidence="1" id="KW-1133">Transmembrane helix</keyword>
<dbReference type="OrthoDB" id="262907at2"/>
<feature type="transmembrane region" description="Helical" evidence="1">
    <location>
        <begin position="352"/>
        <end position="385"/>
    </location>
</feature>
<keyword evidence="3" id="KW-1185">Reference proteome</keyword>
<evidence type="ECO:0008006" key="4">
    <source>
        <dbReference type="Google" id="ProtNLM"/>
    </source>
</evidence>
<keyword evidence="1" id="KW-0812">Transmembrane</keyword>
<reference evidence="3" key="1">
    <citation type="submission" date="2016-10" db="EMBL/GenBank/DDBJ databases">
        <authorList>
            <person name="Varghese N."/>
            <person name="Submissions S."/>
        </authorList>
    </citation>
    <scope>NUCLEOTIDE SEQUENCE [LARGE SCALE GENOMIC DNA]</scope>
    <source>
        <strain evidence="3">DSM 26348</strain>
    </source>
</reference>
<proteinExistence type="predicted"/>